<evidence type="ECO:0000313" key="2">
    <source>
        <dbReference type="Proteomes" id="UP000198287"/>
    </source>
</evidence>
<evidence type="ECO:0008006" key="3">
    <source>
        <dbReference type="Google" id="ProtNLM"/>
    </source>
</evidence>
<protein>
    <recommendedName>
        <fullName evidence="3">F-box domain-containing protein</fullName>
    </recommendedName>
</protein>
<reference evidence="1 2" key="1">
    <citation type="submission" date="2015-12" db="EMBL/GenBank/DDBJ databases">
        <title>The genome of Folsomia candida.</title>
        <authorList>
            <person name="Faddeeva A."/>
            <person name="Derks M.F."/>
            <person name="Anvar Y."/>
            <person name="Smit S."/>
            <person name="Van Straalen N."/>
            <person name="Roelofs D."/>
        </authorList>
    </citation>
    <scope>NUCLEOTIDE SEQUENCE [LARGE SCALE GENOMIC DNA]</scope>
    <source>
        <strain evidence="1 2">VU population</strain>
        <tissue evidence="1">Whole body</tissue>
    </source>
</reference>
<evidence type="ECO:0000313" key="1">
    <source>
        <dbReference type="EMBL" id="OXA41858.1"/>
    </source>
</evidence>
<accession>A0A226DAD7</accession>
<dbReference type="Proteomes" id="UP000198287">
    <property type="component" value="Unassembled WGS sequence"/>
</dbReference>
<sequence>MNPLTVRLVLEEVFTHLSVDDLKVCRTVNKAWCQEATVILRNSISNISIGTPAALRGVTTLSTSSHSVPFTKFNLSSHFFSLPNCAKTLFEFLSAFSPELQSLSITLDRESNPLPESELDHLKFTKLTKLTLTGHGLDTLAPCSKNGTEIPSIFKAMLSSSPRLESLSIIMDPGCRSTVKKIINCMTSTSLRNVSSLEIYIPVGDEEILSLSRIPFHLKKLKCDFHRSCFLPESFKTFLSAQSASLEHIKFDNFYGNSCYTVAFPEEMTRVVKLGIDGRSELSSKEVTFLPFNYNRQFPALRDLVLGGSIEFNTCWKILFPEDTTVASVKGLKLTARYVDPVWVGRIGVIFPNLEKLFFSLTPRNEELARVVFSSFKGTKELTVYFQGGVGNVDRLFLGEEEDDVGLANLKSLHTLRFKADKLPSSGQKACHISDLTVTNCLMKMTNLRNVIMPPFQISQHVLTQLSTKVNLHLT</sequence>
<gene>
    <name evidence="1" type="ORF">Fcan01_23565</name>
</gene>
<name>A0A226DAD7_FOLCA</name>
<organism evidence="1 2">
    <name type="scientific">Folsomia candida</name>
    <name type="common">Springtail</name>
    <dbReference type="NCBI Taxonomy" id="158441"/>
    <lineage>
        <taxon>Eukaryota</taxon>
        <taxon>Metazoa</taxon>
        <taxon>Ecdysozoa</taxon>
        <taxon>Arthropoda</taxon>
        <taxon>Hexapoda</taxon>
        <taxon>Collembola</taxon>
        <taxon>Entomobryomorpha</taxon>
        <taxon>Isotomoidea</taxon>
        <taxon>Isotomidae</taxon>
        <taxon>Proisotominae</taxon>
        <taxon>Folsomia</taxon>
    </lineage>
</organism>
<dbReference type="EMBL" id="LNIX01000028">
    <property type="protein sequence ID" value="OXA41858.1"/>
    <property type="molecule type" value="Genomic_DNA"/>
</dbReference>
<keyword evidence="2" id="KW-1185">Reference proteome</keyword>
<dbReference type="AlphaFoldDB" id="A0A226DAD7"/>
<dbReference type="SUPFAM" id="SSF52047">
    <property type="entry name" value="RNI-like"/>
    <property type="match status" value="1"/>
</dbReference>
<comment type="caution">
    <text evidence="1">The sequence shown here is derived from an EMBL/GenBank/DDBJ whole genome shotgun (WGS) entry which is preliminary data.</text>
</comment>
<proteinExistence type="predicted"/>